<evidence type="ECO:0000259" key="14">
    <source>
        <dbReference type="Pfam" id="PF01292"/>
    </source>
</evidence>
<feature type="transmembrane region" description="Helical" evidence="13">
    <location>
        <begin position="21"/>
        <end position="46"/>
    </location>
</feature>
<evidence type="ECO:0000256" key="13">
    <source>
        <dbReference type="SAM" id="Phobius"/>
    </source>
</evidence>
<evidence type="ECO:0000256" key="4">
    <source>
        <dbReference type="ARBA" id="ARBA00022448"/>
    </source>
</evidence>
<dbReference type="InterPro" id="IPR016174">
    <property type="entry name" value="Di-haem_cyt_TM"/>
</dbReference>
<dbReference type="RefSeq" id="WP_317700906.1">
    <property type="nucleotide sequence ID" value="NZ_CP136921.1"/>
</dbReference>
<keyword evidence="8" id="KW-0479">Metal-binding</keyword>
<dbReference type="SUPFAM" id="SSF81342">
    <property type="entry name" value="Transmembrane di-heme cytochromes"/>
    <property type="match status" value="1"/>
</dbReference>
<dbReference type="PANTHER" id="PTHR30074">
    <property type="entry name" value="FORMATE DEHYDROGENASE, NITRATE-INDUCIBLE, CYTOCHROME B556 FDN SUBUNIT"/>
    <property type="match status" value="1"/>
</dbReference>
<evidence type="ECO:0000256" key="1">
    <source>
        <dbReference type="ARBA" id="ARBA00001971"/>
    </source>
</evidence>
<evidence type="ECO:0000256" key="2">
    <source>
        <dbReference type="ARBA" id="ARBA00004651"/>
    </source>
</evidence>
<keyword evidence="4" id="KW-0813">Transport</keyword>
<dbReference type="EC" id="1.17.1.9" evidence="15"/>
<keyword evidence="5" id="KW-1003">Cell membrane</keyword>
<comment type="similarity">
    <text evidence="3">Belongs to the formate dehydrogenase gamma subunit family.</text>
</comment>
<accession>A0ABZ0J1L4</accession>
<dbReference type="Gene3D" id="1.20.950.20">
    <property type="entry name" value="Transmembrane di-heme cytochromes, Chain C"/>
    <property type="match status" value="1"/>
</dbReference>
<sequence>MKKLQLQRYNAGQRSNHWATVTCFVLAAVSGFALFHPALFWLTALVGGPQWARILHPYLGLAMFVLFLGMFFMFVGANLWRDEDSAWLESAGKMVSEGNQAVMPPVGKYNGGQKLIFWVFTLCLLVLLASGLLFWQAWFASSVPIWLQRIAVLAHAVSAFVLILAVIVHAYAALWVKGTLGAMVRGRVSVGWAKHHHPLWYREQVQQQTPKAHK</sequence>
<dbReference type="InterPro" id="IPR051817">
    <property type="entry name" value="FDH_cytochrome_b556_subunit"/>
</dbReference>
<dbReference type="EMBL" id="CP136921">
    <property type="protein sequence ID" value="WOO31427.1"/>
    <property type="molecule type" value="Genomic_DNA"/>
</dbReference>
<keyword evidence="15" id="KW-0560">Oxidoreductase</keyword>
<dbReference type="InterPro" id="IPR006471">
    <property type="entry name" value="Formate_DH_gsu"/>
</dbReference>
<evidence type="ECO:0000256" key="9">
    <source>
        <dbReference type="ARBA" id="ARBA00022982"/>
    </source>
</evidence>
<dbReference type="PANTHER" id="PTHR30074:SF5">
    <property type="entry name" value="FORMATE DEHYDROGENASE, NITRATE-INDUCIBLE, CYTOCHROME B556(FDN) SUBUNIT"/>
    <property type="match status" value="1"/>
</dbReference>
<dbReference type="NCBIfam" id="TIGR01583">
    <property type="entry name" value="formate-DH-gamm"/>
    <property type="match status" value="1"/>
</dbReference>
<evidence type="ECO:0000313" key="15">
    <source>
        <dbReference type="EMBL" id="WOO31427.1"/>
    </source>
</evidence>
<keyword evidence="10 13" id="KW-1133">Transmembrane helix</keyword>
<reference evidence="15 16" key="1">
    <citation type="submission" date="2023-03" db="EMBL/GenBank/DDBJ databases">
        <title>Diaphorobacter basophil sp. nov., isolated from a sewage-treatment plant.</title>
        <authorList>
            <person name="Yang K."/>
        </authorList>
    </citation>
    <scope>NUCLEOTIDE SEQUENCE [LARGE SCALE GENOMIC DNA]</scope>
    <source>
        <strain evidence="15 16">Y-1</strain>
    </source>
</reference>
<keyword evidence="16" id="KW-1185">Reference proteome</keyword>
<comment type="cofactor">
    <cofactor evidence="1">
        <name>heme</name>
        <dbReference type="ChEBI" id="CHEBI:30413"/>
    </cofactor>
</comment>
<name>A0ABZ0J1L4_9BURK</name>
<dbReference type="Pfam" id="PF01292">
    <property type="entry name" value="Ni_hydr_CYTB"/>
    <property type="match status" value="1"/>
</dbReference>
<proteinExistence type="inferred from homology"/>
<keyword evidence="9" id="KW-0249">Electron transport</keyword>
<evidence type="ECO:0000313" key="16">
    <source>
        <dbReference type="Proteomes" id="UP001303211"/>
    </source>
</evidence>
<evidence type="ECO:0000256" key="8">
    <source>
        <dbReference type="ARBA" id="ARBA00022723"/>
    </source>
</evidence>
<evidence type="ECO:0000256" key="3">
    <source>
        <dbReference type="ARBA" id="ARBA00010747"/>
    </source>
</evidence>
<feature type="transmembrane region" description="Helical" evidence="13">
    <location>
        <begin position="115"/>
        <end position="138"/>
    </location>
</feature>
<feature type="domain" description="Cytochrome b561 bacterial/Ni-hydrogenase" evidence="14">
    <location>
        <begin position="8"/>
        <end position="186"/>
    </location>
</feature>
<feature type="transmembrane region" description="Helical" evidence="13">
    <location>
        <begin position="150"/>
        <end position="176"/>
    </location>
</feature>
<comment type="subcellular location">
    <subcellularLocation>
        <location evidence="2">Cell membrane</location>
        <topology evidence="2">Multi-pass membrane protein</topology>
    </subcellularLocation>
</comment>
<evidence type="ECO:0000256" key="12">
    <source>
        <dbReference type="ARBA" id="ARBA00023136"/>
    </source>
</evidence>
<keyword evidence="11" id="KW-0408">Iron</keyword>
<keyword evidence="7 13" id="KW-0812">Transmembrane</keyword>
<gene>
    <name evidence="15" type="ORF">P4826_13530</name>
</gene>
<dbReference type="InterPro" id="IPR011577">
    <property type="entry name" value="Cyt_b561_bac/Ni-Hgenase"/>
</dbReference>
<evidence type="ECO:0000256" key="10">
    <source>
        <dbReference type="ARBA" id="ARBA00022989"/>
    </source>
</evidence>
<dbReference type="Proteomes" id="UP001303211">
    <property type="component" value="Chromosome"/>
</dbReference>
<dbReference type="GO" id="GO:0008863">
    <property type="term" value="F:formate dehydrogenase (NAD+) activity"/>
    <property type="evidence" value="ECO:0007669"/>
    <property type="project" value="UniProtKB-EC"/>
</dbReference>
<protein>
    <submittedName>
        <fullName evidence="15">Formate dehydrogenase subunit gamma</fullName>
        <ecNumber evidence="15">1.17.1.9</ecNumber>
    </submittedName>
</protein>
<organism evidence="15 16">
    <name type="scientific">Diaphorobacter limosus</name>
    <dbReference type="NCBI Taxonomy" id="3036128"/>
    <lineage>
        <taxon>Bacteria</taxon>
        <taxon>Pseudomonadati</taxon>
        <taxon>Pseudomonadota</taxon>
        <taxon>Betaproteobacteria</taxon>
        <taxon>Burkholderiales</taxon>
        <taxon>Comamonadaceae</taxon>
        <taxon>Diaphorobacter</taxon>
    </lineage>
</organism>
<keyword evidence="12 13" id="KW-0472">Membrane</keyword>
<evidence type="ECO:0000256" key="5">
    <source>
        <dbReference type="ARBA" id="ARBA00022475"/>
    </source>
</evidence>
<evidence type="ECO:0000256" key="11">
    <source>
        <dbReference type="ARBA" id="ARBA00023004"/>
    </source>
</evidence>
<evidence type="ECO:0000256" key="7">
    <source>
        <dbReference type="ARBA" id="ARBA00022692"/>
    </source>
</evidence>
<evidence type="ECO:0000256" key="6">
    <source>
        <dbReference type="ARBA" id="ARBA00022617"/>
    </source>
</evidence>
<keyword evidence="6" id="KW-0349">Heme</keyword>
<feature type="transmembrane region" description="Helical" evidence="13">
    <location>
        <begin position="58"/>
        <end position="80"/>
    </location>
</feature>